<dbReference type="GO" id="GO:0005737">
    <property type="term" value="C:cytoplasm"/>
    <property type="evidence" value="ECO:0007669"/>
    <property type="project" value="TreeGrafter"/>
</dbReference>
<reference evidence="9" key="2">
    <citation type="journal article" date="2021" name="PeerJ">
        <title>Extensive microbial diversity within the chicken gut microbiome revealed by metagenomics and culture.</title>
        <authorList>
            <person name="Gilroy R."/>
            <person name="Ravi A."/>
            <person name="Getino M."/>
            <person name="Pursley I."/>
            <person name="Horton D.L."/>
            <person name="Alikhan N.F."/>
            <person name="Baker D."/>
            <person name="Gharbi K."/>
            <person name="Hall N."/>
            <person name="Watson M."/>
            <person name="Adriaenssens E.M."/>
            <person name="Foster-Nyarko E."/>
            <person name="Jarju S."/>
            <person name="Secka A."/>
            <person name="Antonio M."/>
            <person name="Oren A."/>
            <person name="Chaudhuri R.R."/>
            <person name="La Ragione R."/>
            <person name="Hildebrand F."/>
            <person name="Pallen M.J."/>
        </authorList>
    </citation>
    <scope>NUCLEOTIDE SEQUENCE</scope>
    <source>
        <strain evidence="9">35461</strain>
    </source>
</reference>
<comment type="caution">
    <text evidence="9">The sequence shown here is derived from an EMBL/GenBank/DDBJ whole genome shotgun (WGS) entry which is preliminary data.</text>
</comment>
<dbReference type="InterPro" id="IPR015517">
    <property type="entry name" value="dCMP_deaminase-rel"/>
</dbReference>
<keyword evidence="5 7" id="KW-0862">Zinc</keyword>
<evidence type="ECO:0000313" key="9">
    <source>
        <dbReference type="EMBL" id="HIV08988.1"/>
    </source>
</evidence>
<dbReference type="Gene3D" id="3.40.140.10">
    <property type="entry name" value="Cytidine Deaminase, domain 2"/>
    <property type="match status" value="1"/>
</dbReference>
<evidence type="ECO:0000256" key="7">
    <source>
        <dbReference type="PIRSR" id="PIRSR006019-2"/>
    </source>
</evidence>
<evidence type="ECO:0000259" key="8">
    <source>
        <dbReference type="PROSITE" id="PS51747"/>
    </source>
</evidence>
<keyword evidence="4" id="KW-0378">Hydrolase</keyword>
<accession>A0A9D1NMR3</accession>
<dbReference type="CDD" id="cd01286">
    <property type="entry name" value="deoxycytidylate_deaminase"/>
    <property type="match status" value="1"/>
</dbReference>
<sequence>MAETHAHKDLRPDWDTYFMEIAKVVGMRANCSRRKVAAVIVADRRIISTGYNGTPRGIRNCFEGGCPRCSGGAKSGASLEECVCVHAEQNAICQAAYYGIRLAGSTIYVTLTPCLTCAKMIINAGIREVVYAGQYAFDAQTKALFDEAGVVCRHYEPPAERPWEA</sequence>
<dbReference type="GO" id="GO:0006220">
    <property type="term" value="P:pyrimidine nucleotide metabolic process"/>
    <property type="evidence" value="ECO:0007669"/>
    <property type="project" value="InterPro"/>
</dbReference>
<feature type="active site" description="Proton donor" evidence="6">
    <location>
        <position position="88"/>
    </location>
</feature>
<dbReference type="GO" id="GO:0008270">
    <property type="term" value="F:zinc ion binding"/>
    <property type="evidence" value="ECO:0007669"/>
    <property type="project" value="InterPro"/>
</dbReference>
<dbReference type="PANTHER" id="PTHR11086:SF18">
    <property type="entry name" value="DEOXYCYTIDYLATE DEAMINASE"/>
    <property type="match status" value="1"/>
</dbReference>
<gene>
    <name evidence="9" type="ORF">IAC79_02595</name>
</gene>
<reference evidence="9" key="1">
    <citation type="submission" date="2020-10" db="EMBL/GenBank/DDBJ databases">
        <authorList>
            <person name="Gilroy R."/>
        </authorList>
    </citation>
    <scope>NUCLEOTIDE SEQUENCE</scope>
    <source>
        <strain evidence="9">35461</strain>
    </source>
</reference>
<feature type="domain" description="CMP/dCMP-type deaminase" evidence="8">
    <location>
        <begin position="13"/>
        <end position="152"/>
    </location>
</feature>
<organism evidence="9 10">
    <name type="scientific">Candidatus Spyradenecus faecavium</name>
    <dbReference type="NCBI Taxonomy" id="2840947"/>
    <lineage>
        <taxon>Bacteria</taxon>
        <taxon>Pseudomonadati</taxon>
        <taxon>Lentisphaerota</taxon>
        <taxon>Lentisphaeria</taxon>
        <taxon>Lentisphaerales</taxon>
        <taxon>Lentisphaeraceae</taxon>
        <taxon>Lentisphaeraceae incertae sedis</taxon>
        <taxon>Candidatus Spyradenecus</taxon>
    </lineage>
</organism>
<dbReference type="PROSITE" id="PS51747">
    <property type="entry name" value="CYT_DCMP_DEAMINASES_2"/>
    <property type="match status" value="1"/>
</dbReference>
<name>A0A9D1NMR3_9BACT</name>
<dbReference type="Proteomes" id="UP000886845">
    <property type="component" value="Unassembled WGS sequence"/>
</dbReference>
<evidence type="ECO:0000256" key="2">
    <source>
        <dbReference type="ARBA" id="ARBA00006576"/>
    </source>
</evidence>
<feature type="binding site" evidence="7">
    <location>
        <position position="117"/>
    </location>
    <ligand>
        <name>Zn(2+)</name>
        <dbReference type="ChEBI" id="CHEBI:29105"/>
        <note>catalytic</note>
    </ligand>
</feature>
<dbReference type="PROSITE" id="PS00903">
    <property type="entry name" value="CYT_DCMP_DEAMINASES_1"/>
    <property type="match status" value="1"/>
</dbReference>
<feature type="binding site" evidence="7">
    <location>
        <position position="86"/>
    </location>
    <ligand>
        <name>Zn(2+)</name>
        <dbReference type="ChEBI" id="CHEBI:29105"/>
        <note>catalytic</note>
    </ligand>
</feature>
<dbReference type="EMBL" id="DVOR01000082">
    <property type="protein sequence ID" value="HIV08988.1"/>
    <property type="molecule type" value="Genomic_DNA"/>
</dbReference>
<evidence type="ECO:0000256" key="1">
    <source>
        <dbReference type="ARBA" id="ARBA00001947"/>
    </source>
</evidence>
<dbReference type="InterPro" id="IPR016193">
    <property type="entry name" value="Cytidine_deaminase-like"/>
</dbReference>
<dbReference type="InterPro" id="IPR002125">
    <property type="entry name" value="CMP_dCMP_dom"/>
</dbReference>
<evidence type="ECO:0000313" key="10">
    <source>
        <dbReference type="Proteomes" id="UP000886845"/>
    </source>
</evidence>
<evidence type="ECO:0000256" key="4">
    <source>
        <dbReference type="ARBA" id="ARBA00022801"/>
    </source>
</evidence>
<proteinExistence type="inferred from homology"/>
<protein>
    <submittedName>
        <fullName evidence="9">dCMP deaminase family protein</fullName>
    </submittedName>
</protein>
<evidence type="ECO:0000256" key="5">
    <source>
        <dbReference type="ARBA" id="ARBA00022833"/>
    </source>
</evidence>
<dbReference type="GO" id="GO:0004132">
    <property type="term" value="F:dCMP deaminase activity"/>
    <property type="evidence" value="ECO:0007669"/>
    <property type="project" value="InterPro"/>
</dbReference>
<evidence type="ECO:0000256" key="3">
    <source>
        <dbReference type="ARBA" id="ARBA00022723"/>
    </source>
</evidence>
<comment type="cofactor">
    <cofactor evidence="1 7">
        <name>Zn(2+)</name>
        <dbReference type="ChEBI" id="CHEBI:29105"/>
    </cofactor>
</comment>
<dbReference type="PANTHER" id="PTHR11086">
    <property type="entry name" value="DEOXYCYTIDYLATE DEAMINASE-RELATED"/>
    <property type="match status" value="1"/>
</dbReference>
<dbReference type="AlphaFoldDB" id="A0A9D1NMR3"/>
<dbReference type="InterPro" id="IPR016473">
    <property type="entry name" value="dCMP_deaminase"/>
</dbReference>
<evidence type="ECO:0000256" key="6">
    <source>
        <dbReference type="PIRSR" id="PIRSR006019-1"/>
    </source>
</evidence>
<comment type="similarity">
    <text evidence="2">Belongs to the cytidine and deoxycytidylate deaminase family.</text>
</comment>
<dbReference type="InterPro" id="IPR016192">
    <property type="entry name" value="APOBEC/CMP_deaminase_Zn-bd"/>
</dbReference>
<keyword evidence="3 7" id="KW-0479">Metal-binding</keyword>
<dbReference type="SUPFAM" id="SSF53927">
    <property type="entry name" value="Cytidine deaminase-like"/>
    <property type="match status" value="1"/>
</dbReference>
<dbReference type="PIRSF" id="PIRSF006019">
    <property type="entry name" value="dCMP_deaminase"/>
    <property type="match status" value="1"/>
</dbReference>
<feature type="binding site" evidence="7">
    <location>
        <position position="114"/>
    </location>
    <ligand>
        <name>Zn(2+)</name>
        <dbReference type="ChEBI" id="CHEBI:29105"/>
        <note>catalytic</note>
    </ligand>
</feature>
<dbReference type="InterPro" id="IPR035105">
    <property type="entry name" value="Deoxycytidylate_deaminase_dom"/>
</dbReference>
<dbReference type="Pfam" id="PF00383">
    <property type="entry name" value="dCMP_cyt_deam_1"/>
    <property type="match status" value="1"/>
</dbReference>